<feature type="transmembrane region" description="Helical" evidence="1">
    <location>
        <begin position="41"/>
        <end position="62"/>
    </location>
</feature>
<reference evidence="2 3" key="1">
    <citation type="submission" date="2016-10" db="EMBL/GenBank/DDBJ databases">
        <authorList>
            <person name="de Groot N.N."/>
        </authorList>
    </citation>
    <scope>NUCLEOTIDE SEQUENCE [LARGE SCALE GENOMIC DNA]</scope>
    <source>
        <strain evidence="2 3">CGMCC 1.6848</strain>
    </source>
</reference>
<dbReference type="STRING" id="442341.SAMN04487959_10521"/>
<keyword evidence="1" id="KW-0472">Membrane</keyword>
<dbReference type="Proteomes" id="UP000199040">
    <property type="component" value="Unassembled WGS sequence"/>
</dbReference>
<keyword evidence="1" id="KW-0812">Transmembrane</keyword>
<organism evidence="2 3">
    <name type="scientific">Modicisalibacter xianhensis</name>
    <dbReference type="NCBI Taxonomy" id="442341"/>
    <lineage>
        <taxon>Bacteria</taxon>
        <taxon>Pseudomonadati</taxon>
        <taxon>Pseudomonadota</taxon>
        <taxon>Gammaproteobacteria</taxon>
        <taxon>Oceanospirillales</taxon>
        <taxon>Halomonadaceae</taxon>
        <taxon>Modicisalibacter</taxon>
    </lineage>
</organism>
<gene>
    <name evidence="2" type="ORF">SAMN04487959_10521</name>
</gene>
<dbReference type="AlphaFoldDB" id="A0A1I3AMH5"/>
<proteinExistence type="predicted"/>
<evidence type="ECO:0000313" key="3">
    <source>
        <dbReference type="Proteomes" id="UP000199040"/>
    </source>
</evidence>
<evidence type="ECO:0000313" key="2">
    <source>
        <dbReference type="EMBL" id="SFH51215.1"/>
    </source>
</evidence>
<feature type="transmembrane region" description="Helical" evidence="1">
    <location>
        <begin position="156"/>
        <end position="176"/>
    </location>
</feature>
<evidence type="ECO:0008006" key="4">
    <source>
        <dbReference type="Google" id="ProtNLM"/>
    </source>
</evidence>
<keyword evidence="3" id="KW-1185">Reference proteome</keyword>
<dbReference type="EMBL" id="FOPY01000005">
    <property type="protein sequence ID" value="SFH51215.1"/>
    <property type="molecule type" value="Genomic_DNA"/>
</dbReference>
<evidence type="ECO:0000256" key="1">
    <source>
        <dbReference type="SAM" id="Phobius"/>
    </source>
</evidence>
<keyword evidence="1" id="KW-1133">Transmembrane helix</keyword>
<dbReference type="RefSeq" id="WP_092845035.1">
    <property type="nucleotide sequence ID" value="NZ_FOPY01000005.1"/>
</dbReference>
<protein>
    <recommendedName>
        <fullName evidence="4">Membrane protein YqaA with SNARE-associated domain</fullName>
    </recommendedName>
</protein>
<sequence length="178" mass="18978">MGVRAASLVWGLAEAMLFFIVPDVLLSAVALQDRALALRCCLWALGGALLGGIALFAASSVAPEAVTGLLVNVPAVSEDMLERVMVDLGDIGPWALFLGPLTGTPYKLYAASAPQIGLGLGLFLLVSVPARLVRFVLVVLIANTVSRWLLARWTLTVRRVILGVFWTVFYAGFFAMMG</sequence>
<feature type="transmembrane region" description="Helical" evidence="1">
    <location>
        <begin position="6"/>
        <end position="29"/>
    </location>
</feature>
<accession>A0A1I3AMH5</accession>
<name>A0A1I3AMH5_9GAMM</name>